<proteinExistence type="evidence at transcript level"/>
<evidence type="ECO:0000313" key="3">
    <source>
        <dbReference type="EMBL" id="QGP73754.1"/>
    </source>
</evidence>
<gene>
    <name evidence="3" type="primary">CTP3</name>
</gene>
<keyword evidence="2" id="KW-0732">Signal</keyword>
<feature type="signal peptide" evidence="2">
    <location>
        <begin position="1"/>
        <end position="25"/>
    </location>
</feature>
<dbReference type="PANTHER" id="PTHR33390:SF1">
    <property type="entry name" value="STRESS UP-REGULATED NOD 19 PROTEIN"/>
    <property type="match status" value="1"/>
</dbReference>
<evidence type="ECO:0000256" key="2">
    <source>
        <dbReference type="SAM" id="SignalP"/>
    </source>
</evidence>
<evidence type="ECO:0000256" key="1">
    <source>
        <dbReference type="SAM" id="Phobius"/>
    </source>
</evidence>
<dbReference type="Pfam" id="PF07712">
    <property type="entry name" value="SURNod19"/>
    <property type="match status" value="1"/>
</dbReference>
<sequence>MVSRGHFAAMVVAFFVVRSTVEILGKDVVVDENGVKTFVFLSPKFEMGPGTVVNKYYYNVDFPKGHIAIKRFDAEVVDEDGNSVPLHETYLHHWLLLRYQQKMDVKIPELVGDLEVQRDEFSIMGNAGVCQNNALGQIFGLGSETRKTSTLVPDPYGIEAGNAADLKPGYEERWLLNVHAIDTRDAEDKQGCTECRCDLYNVTKDQRGRPIDPNYKGGLYCCHDQQQCRLKVEGAKSPVRGLYMKYTVTWVDWSPSAVPVRIYIFDVTDTWKKENPLEHHCRVEYEVEPCNGGEDCTQVKRSISPIPKGGHVVYGVAHQHSGGIGSTLYREDGSVICTSMPTYGTGTEPGNEAGYIVGMSTCYPEPSSMTLADGELLTVESNYNSTQFHTGVMGLFYILVADHTERPRHTDHIRGQITKPSNPVDWVPMIGLFGVAVIVAAGIAYHRRRFQTEDGYQSIVM</sequence>
<reference evidence="3" key="1">
    <citation type="journal article" date="2019" name="Environ. Sci. Technol.">
        <title>cDNA Library for Mining Functional Genes in Sedum alfredii Hance Related to Cadmium Tolerance and Characterization of the Roles of a Novel SaCTP2 Gene in Enhancing Cadmium Hyperaccumulation.</title>
        <authorList>
            <person name="Liu M."/>
            <person name="He X."/>
            <person name="Feng T."/>
            <person name="Zhuo R."/>
            <person name="Qiu W."/>
            <person name="Han X."/>
            <person name="Qiao G."/>
            <person name="Zhang D."/>
        </authorList>
    </citation>
    <scope>NUCLEOTIDE SEQUENCE</scope>
</reference>
<feature type="transmembrane region" description="Helical" evidence="1">
    <location>
        <begin position="426"/>
        <end position="445"/>
    </location>
</feature>
<keyword evidence="1" id="KW-0472">Membrane</keyword>
<evidence type="ECO:0008006" key="4">
    <source>
        <dbReference type="Google" id="ProtNLM"/>
    </source>
</evidence>
<name>A0A650AVH4_9MAGN</name>
<dbReference type="InterPro" id="IPR011692">
    <property type="entry name" value="Stress_up-reg_Nod19"/>
</dbReference>
<keyword evidence="1" id="KW-0812">Transmembrane</keyword>
<organism evidence="3">
    <name type="scientific">Sedum alfredii</name>
    <dbReference type="NCBI Taxonomy" id="439688"/>
    <lineage>
        <taxon>Eukaryota</taxon>
        <taxon>Viridiplantae</taxon>
        <taxon>Streptophyta</taxon>
        <taxon>Embryophyta</taxon>
        <taxon>Tracheophyta</taxon>
        <taxon>Spermatophyta</taxon>
        <taxon>Magnoliopsida</taxon>
        <taxon>eudicotyledons</taxon>
        <taxon>Gunneridae</taxon>
        <taxon>Pentapetalae</taxon>
        <taxon>Saxifragales</taxon>
        <taxon>Crassulaceae</taxon>
        <taxon>Sedum</taxon>
    </lineage>
</organism>
<dbReference type="AlphaFoldDB" id="A0A650AVH4"/>
<protein>
    <recommendedName>
        <fullName evidence="4">Stress up-regulated Nod 19</fullName>
    </recommendedName>
</protein>
<dbReference type="PANTHER" id="PTHR33390">
    <property type="entry name" value="STRESS UP-REGULATED NOD 19 PROTEIN"/>
    <property type="match status" value="1"/>
</dbReference>
<keyword evidence="1" id="KW-1133">Transmembrane helix</keyword>
<feature type="chain" id="PRO_5024934860" description="Stress up-regulated Nod 19" evidence="2">
    <location>
        <begin position="26"/>
        <end position="461"/>
    </location>
</feature>
<dbReference type="EMBL" id="MK044855">
    <property type="protein sequence ID" value="QGP73754.1"/>
    <property type="molecule type" value="mRNA"/>
</dbReference>
<accession>A0A650AVH4</accession>